<accession>A0A5B2VD88</accession>
<feature type="region of interest" description="Disordered" evidence="1">
    <location>
        <begin position="141"/>
        <end position="174"/>
    </location>
</feature>
<evidence type="ECO:0000256" key="1">
    <source>
        <dbReference type="SAM" id="MobiDB-lite"/>
    </source>
</evidence>
<evidence type="ECO:0000313" key="3">
    <source>
        <dbReference type="Proteomes" id="UP000323142"/>
    </source>
</evidence>
<comment type="caution">
    <text evidence="2">The sequence shown here is derived from an EMBL/GenBank/DDBJ whole genome shotgun (WGS) entry which is preliminary data.</text>
</comment>
<dbReference type="Pfam" id="PF10082">
    <property type="entry name" value="BBP2_2"/>
    <property type="match status" value="1"/>
</dbReference>
<dbReference type="OrthoDB" id="7398962at2"/>
<feature type="region of interest" description="Disordered" evidence="1">
    <location>
        <begin position="18"/>
        <end position="74"/>
    </location>
</feature>
<gene>
    <name evidence="2" type="ORF">F0L46_14615</name>
</gene>
<sequence>MGVPRFWPAATVRPPLMLRSPRQRASRSTQDAATAVRRSLERPSRLAPLAPQDEVVGVQNHTPRPRRSGPVDGPLTALVVDPLTTPARAPILDDGVITRRSTTLPPCLRLLLGAGLVLGAPGAVGAQEGGLGLRAGTAPTPVASELPRGAGPVRKGRPPQLRRTRPATSAVTRPPLRGSVARDVEAAVQPSLVGLPDRPAPAAPSLRRKAPEEDPWAPLGWRMGGLTILPGIEQSIGYDTNPNRVDTGAKGSAVHRTEAEVRLRSDWSRHALTGALRGSYSAYPGVDGANRPEGEGVLALRLDALRDTQIDLESRFRLDTQRPGSPELGAEVRNRPIVATLGASAGVTERFNRLSIGLRGSVDRFVYEDARLTSGTTLDQGDRELTQGTLRLRGSYEPTPGLIPFVEASVDTRVHDRSVDRSGLRRDSTGLTARVGTTFEMTRTLTGEVAAGYQARDYEDPRLRELRGPVGEAALIWAASPLTTVRLRGAALLEETTIPSASGAVTARGTLEVQHDLRRNLSVTIGGTLAETDYDGIRLREETRAGSVRVDYKLTRSVALRASFTHERLTSTSPGSDYTANVYLVGLRFQP</sequence>
<reference evidence="2 3" key="2">
    <citation type="submission" date="2019-09" db="EMBL/GenBank/DDBJ databases">
        <authorList>
            <person name="Jin C."/>
        </authorList>
    </citation>
    <scope>NUCLEOTIDE SEQUENCE [LARGE SCALE GENOMIC DNA]</scope>
    <source>
        <strain evidence="2 3">BN140002</strain>
    </source>
</reference>
<proteinExistence type="predicted"/>
<keyword evidence="3" id="KW-1185">Reference proteome</keyword>
<evidence type="ECO:0000313" key="2">
    <source>
        <dbReference type="EMBL" id="KAA2236372.1"/>
    </source>
</evidence>
<feature type="compositionally biased region" description="Basic residues" evidence="1">
    <location>
        <begin position="154"/>
        <end position="165"/>
    </location>
</feature>
<dbReference type="InterPro" id="IPR018759">
    <property type="entry name" value="BBP2_2"/>
</dbReference>
<protein>
    <submittedName>
        <fullName evidence="2">Outer membrane beta-barrel protein</fullName>
    </submittedName>
</protein>
<reference evidence="2 3" key="1">
    <citation type="submission" date="2019-09" db="EMBL/GenBank/DDBJ databases">
        <title>Salinarimonas rosea gen. nov., sp. nov., a new member of the a-2 subgroup of the Proteobacteria.</title>
        <authorList>
            <person name="Liu J."/>
        </authorList>
    </citation>
    <scope>NUCLEOTIDE SEQUENCE [LARGE SCALE GENOMIC DNA]</scope>
    <source>
        <strain evidence="2 3">BN140002</strain>
    </source>
</reference>
<dbReference type="Proteomes" id="UP000323142">
    <property type="component" value="Unassembled WGS sequence"/>
</dbReference>
<organism evidence="2 3">
    <name type="scientific">Salinarimonas soli</name>
    <dbReference type="NCBI Taxonomy" id="1638099"/>
    <lineage>
        <taxon>Bacteria</taxon>
        <taxon>Pseudomonadati</taxon>
        <taxon>Pseudomonadota</taxon>
        <taxon>Alphaproteobacteria</taxon>
        <taxon>Hyphomicrobiales</taxon>
        <taxon>Salinarimonadaceae</taxon>
        <taxon>Salinarimonas</taxon>
    </lineage>
</organism>
<dbReference type="AlphaFoldDB" id="A0A5B2VD88"/>
<name>A0A5B2VD88_9HYPH</name>
<dbReference type="EMBL" id="VUOA01000027">
    <property type="protein sequence ID" value="KAA2236372.1"/>
    <property type="molecule type" value="Genomic_DNA"/>
</dbReference>